<dbReference type="EMBL" id="BKCJ010457909">
    <property type="protein sequence ID" value="GFA62785.1"/>
    <property type="molecule type" value="Genomic_DNA"/>
</dbReference>
<comment type="caution">
    <text evidence="2">The sequence shown here is derived from an EMBL/GenBank/DDBJ whole genome shotgun (WGS) entry which is preliminary data.</text>
</comment>
<feature type="region of interest" description="Disordered" evidence="1">
    <location>
        <begin position="1"/>
        <end position="21"/>
    </location>
</feature>
<name>A0A699JWT0_TANCI</name>
<evidence type="ECO:0000313" key="2">
    <source>
        <dbReference type="EMBL" id="GFA62785.1"/>
    </source>
</evidence>
<dbReference type="AlphaFoldDB" id="A0A699JWT0"/>
<feature type="non-terminal residue" evidence="2">
    <location>
        <position position="1"/>
    </location>
</feature>
<gene>
    <name evidence="2" type="ORF">Tci_634757</name>
</gene>
<reference evidence="2" key="1">
    <citation type="journal article" date="2019" name="Sci. Rep.">
        <title>Draft genome of Tanacetum cinerariifolium, the natural source of mosquito coil.</title>
        <authorList>
            <person name="Yamashiro T."/>
            <person name="Shiraishi A."/>
            <person name="Satake H."/>
            <person name="Nakayama K."/>
        </authorList>
    </citation>
    <scope>NUCLEOTIDE SEQUENCE</scope>
</reference>
<protein>
    <submittedName>
        <fullName evidence="2">Uncharacterized protein</fullName>
    </submittedName>
</protein>
<proteinExistence type="predicted"/>
<accession>A0A699JWT0</accession>
<organism evidence="2">
    <name type="scientific">Tanacetum cinerariifolium</name>
    <name type="common">Dalmatian daisy</name>
    <name type="synonym">Chrysanthemum cinerariifolium</name>
    <dbReference type="NCBI Taxonomy" id="118510"/>
    <lineage>
        <taxon>Eukaryota</taxon>
        <taxon>Viridiplantae</taxon>
        <taxon>Streptophyta</taxon>
        <taxon>Embryophyta</taxon>
        <taxon>Tracheophyta</taxon>
        <taxon>Spermatophyta</taxon>
        <taxon>Magnoliopsida</taxon>
        <taxon>eudicotyledons</taxon>
        <taxon>Gunneridae</taxon>
        <taxon>Pentapetalae</taxon>
        <taxon>asterids</taxon>
        <taxon>campanulids</taxon>
        <taxon>Asterales</taxon>
        <taxon>Asteraceae</taxon>
        <taxon>Asteroideae</taxon>
        <taxon>Anthemideae</taxon>
        <taxon>Anthemidinae</taxon>
        <taxon>Tanacetum</taxon>
    </lineage>
</organism>
<sequence>IVVGESGEGDRSSRSGGGVVRSGEKWVAEVRNLLSKIADMESLILGSVSIELKKSVPTLINNALKDQLPELLSKALKECLPSILHDSLPTQLH</sequence>
<evidence type="ECO:0000256" key="1">
    <source>
        <dbReference type="SAM" id="MobiDB-lite"/>
    </source>
</evidence>